<evidence type="ECO:0000313" key="3">
    <source>
        <dbReference type="EMBL" id="KAL1505066.1"/>
    </source>
</evidence>
<dbReference type="PANTHER" id="PTHR10845">
    <property type="entry name" value="REGULATOR OF G PROTEIN SIGNALING"/>
    <property type="match status" value="1"/>
</dbReference>
<dbReference type="PRINTS" id="PR01301">
    <property type="entry name" value="RGSPROTEIN"/>
</dbReference>
<dbReference type="InterPro" id="IPR036305">
    <property type="entry name" value="RGS_sf"/>
</dbReference>
<dbReference type="SMART" id="SM00315">
    <property type="entry name" value="RGS"/>
    <property type="match status" value="1"/>
</dbReference>
<dbReference type="EMBL" id="JBGBPQ010000019">
    <property type="protein sequence ID" value="KAL1505066.1"/>
    <property type="molecule type" value="Genomic_DNA"/>
</dbReference>
<dbReference type="Gene3D" id="1.10.167.10">
    <property type="entry name" value="Regulator of G-protein Signalling 4, domain 2"/>
    <property type="match status" value="1"/>
</dbReference>
<dbReference type="AlphaFoldDB" id="A0AB34IRM5"/>
<feature type="domain" description="RGS" evidence="2">
    <location>
        <begin position="244"/>
        <end position="361"/>
    </location>
</feature>
<name>A0AB34IRM5_PRYPA</name>
<evidence type="ECO:0000313" key="4">
    <source>
        <dbReference type="Proteomes" id="UP001515480"/>
    </source>
</evidence>
<dbReference type="InterPro" id="IPR016137">
    <property type="entry name" value="RGS"/>
</dbReference>
<dbReference type="Proteomes" id="UP001515480">
    <property type="component" value="Unassembled WGS sequence"/>
</dbReference>
<evidence type="ECO:0000256" key="1">
    <source>
        <dbReference type="SAM" id="MobiDB-lite"/>
    </source>
</evidence>
<dbReference type="PANTHER" id="PTHR10845:SF192">
    <property type="entry name" value="DOUBLE HIT, ISOFORM B"/>
    <property type="match status" value="1"/>
</dbReference>
<feature type="compositionally biased region" description="Low complexity" evidence="1">
    <location>
        <begin position="403"/>
        <end position="415"/>
    </location>
</feature>
<evidence type="ECO:0000259" key="2">
    <source>
        <dbReference type="PROSITE" id="PS50132"/>
    </source>
</evidence>
<feature type="compositionally biased region" description="Pro residues" evidence="1">
    <location>
        <begin position="363"/>
        <end position="375"/>
    </location>
</feature>
<dbReference type="InterPro" id="IPR044926">
    <property type="entry name" value="RGS_subdomain_2"/>
</dbReference>
<gene>
    <name evidence="3" type="ORF">AB1Y20_008826</name>
</gene>
<dbReference type="SUPFAM" id="SSF48097">
    <property type="entry name" value="Regulator of G-protein signaling, RGS"/>
    <property type="match status" value="1"/>
</dbReference>
<sequence length="499" mass="53234">MPWSARRRRAPGPASPLFFSQPLEAQPRVHDGFSSVPTLLAALYHSLRASAPLAAPLTPAALSSAFSPSPPAPGEDAAVLRLASGAPPHAVCAALPPLLLLRLLARFLAALPRPLWPPPSPRLAALEAALLSASPPPLDALAPRLSAACAGGVRYDALCYTLDLLLLAAAPLCSPHARHALPRLAAPLLHRLAPPLAAEALLRALLAARAAAAAGEARSSRLLRRSAAPCDERASMKLAGAAASLAELLRDGGGRAAFLDFLRRERAEESLRFYLAVHRFRREQTDELPRAAEAIAREFLEVDAESEINIPGRMREQTLALVRSGSPPRDVFDAPCDEVFDLMAKDPFRRFVQSDLFDALLAPPSPPPAASPPPRQQRGSLPRLHSFLPRKLLPRRAPPPPADDSAPPALPPRSLSLRHAVRKASTRLRSLSVARLGAVGEEASPRASSADHAAALRKPRSEKEPRCRGGRSHSPPPHSSGKHADLVTTPECGLVVRRI</sequence>
<keyword evidence="4" id="KW-1185">Reference proteome</keyword>
<dbReference type="PROSITE" id="PS50132">
    <property type="entry name" value="RGS"/>
    <property type="match status" value="1"/>
</dbReference>
<feature type="region of interest" description="Disordered" evidence="1">
    <location>
        <begin position="439"/>
        <end position="499"/>
    </location>
</feature>
<proteinExistence type="predicted"/>
<reference evidence="3 4" key="1">
    <citation type="journal article" date="2024" name="Science">
        <title>Giant polyketide synthase enzymes in the biosynthesis of giant marine polyether toxins.</title>
        <authorList>
            <person name="Fallon T.R."/>
            <person name="Shende V.V."/>
            <person name="Wierzbicki I.H."/>
            <person name="Pendleton A.L."/>
            <person name="Watervoot N.F."/>
            <person name="Auber R.P."/>
            <person name="Gonzalez D.J."/>
            <person name="Wisecaver J.H."/>
            <person name="Moore B.S."/>
        </authorList>
    </citation>
    <scope>NUCLEOTIDE SEQUENCE [LARGE SCALE GENOMIC DNA]</scope>
    <source>
        <strain evidence="3 4">12B1</strain>
    </source>
</reference>
<accession>A0AB34IRM5</accession>
<feature type="region of interest" description="Disordered" evidence="1">
    <location>
        <begin position="361"/>
        <end position="415"/>
    </location>
</feature>
<dbReference type="Pfam" id="PF00615">
    <property type="entry name" value="RGS"/>
    <property type="match status" value="1"/>
</dbReference>
<comment type="caution">
    <text evidence="3">The sequence shown here is derived from an EMBL/GenBank/DDBJ whole genome shotgun (WGS) entry which is preliminary data.</text>
</comment>
<organism evidence="3 4">
    <name type="scientific">Prymnesium parvum</name>
    <name type="common">Toxic golden alga</name>
    <dbReference type="NCBI Taxonomy" id="97485"/>
    <lineage>
        <taxon>Eukaryota</taxon>
        <taxon>Haptista</taxon>
        <taxon>Haptophyta</taxon>
        <taxon>Prymnesiophyceae</taxon>
        <taxon>Prymnesiales</taxon>
        <taxon>Prymnesiaceae</taxon>
        <taxon>Prymnesium</taxon>
    </lineage>
</organism>
<protein>
    <recommendedName>
        <fullName evidence="2">RGS domain-containing protein</fullName>
    </recommendedName>
</protein>